<dbReference type="Proteomes" id="UP000886998">
    <property type="component" value="Unassembled WGS sequence"/>
</dbReference>
<accession>A0A8X7BSE8</accession>
<proteinExistence type="predicted"/>
<gene>
    <name evidence="1" type="ORF">TNIN_265011</name>
</gene>
<organism evidence="1 2">
    <name type="scientific">Trichonephila inaurata madagascariensis</name>
    <dbReference type="NCBI Taxonomy" id="2747483"/>
    <lineage>
        <taxon>Eukaryota</taxon>
        <taxon>Metazoa</taxon>
        <taxon>Ecdysozoa</taxon>
        <taxon>Arthropoda</taxon>
        <taxon>Chelicerata</taxon>
        <taxon>Arachnida</taxon>
        <taxon>Araneae</taxon>
        <taxon>Araneomorphae</taxon>
        <taxon>Entelegynae</taxon>
        <taxon>Araneoidea</taxon>
        <taxon>Nephilidae</taxon>
        <taxon>Trichonephila</taxon>
        <taxon>Trichonephila inaurata</taxon>
    </lineage>
</organism>
<reference evidence="1" key="1">
    <citation type="submission" date="2020-08" db="EMBL/GenBank/DDBJ databases">
        <title>Multicomponent nature underlies the extraordinary mechanical properties of spider dragline silk.</title>
        <authorList>
            <person name="Kono N."/>
            <person name="Nakamura H."/>
            <person name="Mori M."/>
            <person name="Yoshida Y."/>
            <person name="Ohtoshi R."/>
            <person name="Malay A.D."/>
            <person name="Moran D.A.P."/>
            <person name="Tomita M."/>
            <person name="Numata K."/>
            <person name="Arakawa K."/>
        </authorList>
    </citation>
    <scope>NUCLEOTIDE SEQUENCE</scope>
</reference>
<keyword evidence="2" id="KW-1185">Reference proteome</keyword>
<evidence type="ECO:0000313" key="2">
    <source>
        <dbReference type="Proteomes" id="UP000886998"/>
    </source>
</evidence>
<name>A0A8X7BSE8_9ARAC</name>
<sequence length="100" mass="11516">MSIAGKEAKPTGGPKNYTYKLSDGSEVCKIRGFNLNFWNRSVLNYELVKELFSSRDTTGFTTVTNPRKIAKSKIKWIQKLIKWCTIRVIQKEFSSLPYGY</sequence>
<evidence type="ECO:0000313" key="1">
    <source>
        <dbReference type="EMBL" id="GFY41538.1"/>
    </source>
</evidence>
<dbReference type="EMBL" id="BMAV01002565">
    <property type="protein sequence ID" value="GFY41538.1"/>
    <property type="molecule type" value="Genomic_DNA"/>
</dbReference>
<dbReference type="AlphaFoldDB" id="A0A8X7BSE8"/>
<comment type="caution">
    <text evidence="1">The sequence shown here is derived from an EMBL/GenBank/DDBJ whole genome shotgun (WGS) entry which is preliminary data.</text>
</comment>
<dbReference type="OrthoDB" id="6417920at2759"/>
<protein>
    <submittedName>
        <fullName evidence="1">Uncharacterized protein</fullName>
    </submittedName>
</protein>